<proteinExistence type="predicted"/>
<protein>
    <submittedName>
        <fullName evidence="2">DUF927 domain-containing protein</fullName>
    </submittedName>
</protein>
<organism evidence="2 3">
    <name type="scientific">Nguyenibacter vanlangensis</name>
    <dbReference type="NCBI Taxonomy" id="1216886"/>
    <lineage>
        <taxon>Bacteria</taxon>
        <taxon>Pseudomonadati</taxon>
        <taxon>Pseudomonadota</taxon>
        <taxon>Alphaproteobacteria</taxon>
        <taxon>Acetobacterales</taxon>
        <taxon>Acetobacteraceae</taxon>
        <taxon>Nguyenibacter</taxon>
    </lineage>
</organism>
<evidence type="ECO:0000313" key="2">
    <source>
        <dbReference type="EMBL" id="NVN10653.1"/>
    </source>
</evidence>
<dbReference type="RefSeq" id="WP_176639418.1">
    <property type="nucleotide sequence ID" value="NZ_JABXXP010000060.1"/>
</dbReference>
<comment type="caution">
    <text evidence="2">The sequence shown here is derived from an EMBL/GenBank/DDBJ whole genome shotgun (WGS) entry which is preliminary data.</text>
</comment>
<evidence type="ECO:0000313" key="3">
    <source>
        <dbReference type="Proteomes" id="UP000534870"/>
    </source>
</evidence>
<dbReference type="InterPro" id="IPR034154">
    <property type="entry name" value="TOPRIM_DnaG/twinkle"/>
</dbReference>
<accession>A0A7Y7IUJ7</accession>
<reference evidence="2 3" key="1">
    <citation type="submission" date="2020-06" db="EMBL/GenBank/DDBJ databases">
        <title>Description of novel acetic acid bacteria.</title>
        <authorList>
            <person name="Sombolestani A."/>
        </authorList>
    </citation>
    <scope>NUCLEOTIDE SEQUENCE [LARGE SCALE GENOMIC DNA]</scope>
    <source>
        <strain evidence="2 3">LMG 31431</strain>
    </source>
</reference>
<dbReference type="Pfam" id="PF06048">
    <property type="entry name" value="DUF927"/>
    <property type="match status" value="1"/>
</dbReference>
<dbReference type="EMBL" id="JABXXP010000060">
    <property type="protein sequence ID" value="NVN10653.1"/>
    <property type="molecule type" value="Genomic_DNA"/>
</dbReference>
<sequence length="818" mass="88821">MNEISLINEAFTPLSEQKQRGQSAPAITEKSDRPIVMPVPADVPPCTGWFSKYGGKPSHMWDYRDEAGNLLMHVARYDPPDARKQIVPWSWDGQKWRPRGIMGDTPRPLYGLDRLGNDGRPVLLVEGEKAADAAARLFPHWAVVTSQGGSGAARRANWSPLAGRKVTIWPDNDAPGDTYARDAIREMEAVGVADVRIVTLPSDLPDGWDLADQLPSGFSAETLASLLAAAVAPAPSTIVMPPGFSMMPNGLYFTLEGKDDTPIWIAGPFEVIAETRDADGCEWGLLIRWQDRDHKTHEWVVPRSLAHGDGRELAVTLEWRGLSCSTDMHRQLRRFVAQVKTSSRLRCVDRAGWHDTEAGPAFALPGGEVFGTNALVLRPGRAATGQEFASSGTLDGWQSQISAYAVGNSRLACFISAAFAGPLLDIVGDQSGGFHLIGGSQTGKSTAAFVAGSVWGRGDKGGQVRAWRGTANGLEGIAAETSDTVLILDEMGQASSKEIGDIIYLLGNGASKVRADRTGAARSIRTWRSLFLSTGERDLESMMTEAGKQVMAGQEVRLVNIPAAPEGGFGLYESLHDMPSGGALSDHLRVMARTHYGTPSREFLRRLVSDRKRSPEKLAADIREAREKFLVHMPEGADGQVRSVANRFALVACAGELATRYGVTGWPSGEAVRAAGVCFKAWLDQRGGSGAREDQTAIARVRAFIEQHGDGRFTILDRDRANAEYASETARPTINRLGFKRRKGTRDQCEWEYLFLPEMWRSEVCRGMDPARAARALRDAGFLIPDGTGGRLTKKVSIPNMGGKMNAYLIKGSILGAE</sequence>
<evidence type="ECO:0000259" key="1">
    <source>
        <dbReference type="Pfam" id="PF06048"/>
    </source>
</evidence>
<dbReference type="CDD" id="cd01029">
    <property type="entry name" value="TOPRIM_primases"/>
    <property type="match status" value="1"/>
</dbReference>
<name>A0A7Y7IUJ7_9PROT</name>
<gene>
    <name evidence="2" type="ORF">HUK84_05745</name>
</gene>
<dbReference type="AlphaFoldDB" id="A0A7Y7IUJ7"/>
<dbReference type="InterPro" id="IPR009270">
    <property type="entry name" value="DUF927"/>
</dbReference>
<dbReference type="Gene3D" id="3.40.1360.10">
    <property type="match status" value="1"/>
</dbReference>
<dbReference type="Proteomes" id="UP000534870">
    <property type="component" value="Unassembled WGS sequence"/>
</dbReference>
<feature type="domain" description="DUF927" evidence="1">
    <location>
        <begin position="249"/>
        <end position="525"/>
    </location>
</feature>